<evidence type="ECO:0000313" key="4">
    <source>
        <dbReference type="Proteomes" id="UP000006008"/>
    </source>
</evidence>
<keyword evidence="2" id="KW-0732">Signal</keyword>
<organism evidence="3 4">
    <name type="scientific">Alistipes indistinctus YIT 12060</name>
    <dbReference type="NCBI Taxonomy" id="742725"/>
    <lineage>
        <taxon>Bacteria</taxon>
        <taxon>Pseudomonadati</taxon>
        <taxon>Bacteroidota</taxon>
        <taxon>Bacteroidia</taxon>
        <taxon>Bacteroidales</taxon>
        <taxon>Rikenellaceae</taxon>
        <taxon>Alistipes</taxon>
    </lineage>
</organism>
<dbReference type="HOGENOM" id="CLU_082062_0_0_10"/>
<gene>
    <name evidence="3" type="ORF">HMPREF9450_00615</name>
</gene>
<dbReference type="PROSITE" id="PS51257">
    <property type="entry name" value="PROKAR_LIPOPROTEIN"/>
    <property type="match status" value="1"/>
</dbReference>
<dbReference type="RefSeq" id="WP_009133421.1">
    <property type="nucleotide sequence ID" value="NZ_CP102250.1"/>
</dbReference>
<dbReference type="STRING" id="742725.HMPREF9450_00615"/>
<evidence type="ECO:0000256" key="1">
    <source>
        <dbReference type="SAM" id="MobiDB-lite"/>
    </source>
</evidence>
<reference evidence="3 4" key="1">
    <citation type="submission" date="2011-08" db="EMBL/GenBank/DDBJ databases">
        <title>The Genome Sequence of Alistipes indistinctus YIT 12060.</title>
        <authorList>
            <consortium name="The Broad Institute Genome Sequencing Platform"/>
            <person name="Earl A."/>
            <person name="Ward D."/>
            <person name="Feldgarden M."/>
            <person name="Gevers D."/>
            <person name="Morotomi M."/>
            <person name="Young S.K."/>
            <person name="Zeng Q."/>
            <person name="Gargeya S."/>
            <person name="Fitzgerald M."/>
            <person name="Haas B."/>
            <person name="Abouelleil A."/>
            <person name="Alvarado L."/>
            <person name="Arachchi H.M."/>
            <person name="Berlin A."/>
            <person name="Brown A."/>
            <person name="Chapman S.B."/>
            <person name="Chen Z."/>
            <person name="Dunbar C."/>
            <person name="Freedman E."/>
            <person name="Gearin G."/>
            <person name="Gellesch M."/>
            <person name="Goldberg J."/>
            <person name="Griggs A."/>
            <person name="Gujja S."/>
            <person name="Heiman D."/>
            <person name="Howarth C."/>
            <person name="Larson L."/>
            <person name="Lui A."/>
            <person name="MacDonald P.J.P."/>
            <person name="Montmayeur A."/>
            <person name="Murphy C."/>
            <person name="Neiman D."/>
            <person name="Pearson M."/>
            <person name="Priest M."/>
            <person name="Roberts A."/>
            <person name="Saif S."/>
            <person name="Shea T."/>
            <person name="Shenoy N."/>
            <person name="Sisk P."/>
            <person name="Stolte C."/>
            <person name="Sykes S."/>
            <person name="Wortman J."/>
            <person name="Nusbaum C."/>
            <person name="Birren B."/>
        </authorList>
    </citation>
    <scope>NUCLEOTIDE SEQUENCE [LARGE SCALE GENOMIC DNA]</scope>
    <source>
        <strain evidence="3 4">YIT 12060</strain>
    </source>
</reference>
<comment type="caution">
    <text evidence="3">The sequence shown here is derived from an EMBL/GenBank/DDBJ whole genome shotgun (WGS) entry which is preliminary data.</text>
</comment>
<dbReference type="EMBL" id="ADLD01000008">
    <property type="protein sequence ID" value="EHB92902.1"/>
    <property type="molecule type" value="Genomic_DNA"/>
</dbReference>
<evidence type="ECO:0008006" key="5">
    <source>
        <dbReference type="Google" id="ProtNLM"/>
    </source>
</evidence>
<dbReference type="AlphaFoldDB" id="G5H6Q5"/>
<feature type="chain" id="PRO_5003477890" description="Outer membrane protein beta-barrel domain-containing protein" evidence="2">
    <location>
        <begin position="31"/>
        <end position="284"/>
    </location>
</feature>
<dbReference type="PATRIC" id="fig|742725.3.peg.667"/>
<evidence type="ECO:0000256" key="2">
    <source>
        <dbReference type="SAM" id="SignalP"/>
    </source>
</evidence>
<dbReference type="GeneID" id="92816373"/>
<feature type="compositionally biased region" description="Low complexity" evidence="1">
    <location>
        <begin position="47"/>
        <end position="56"/>
    </location>
</feature>
<protein>
    <recommendedName>
        <fullName evidence="5">Outer membrane protein beta-barrel domain-containing protein</fullName>
    </recommendedName>
</protein>
<evidence type="ECO:0000313" key="3">
    <source>
        <dbReference type="EMBL" id="EHB92902.1"/>
    </source>
</evidence>
<name>G5H6Q5_9BACT</name>
<proteinExistence type="predicted"/>
<dbReference type="Proteomes" id="UP000006008">
    <property type="component" value="Unassembled WGS sequence"/>
</dbReference>
<keyword evidence="4" id="KW-1185">Reference proteome</keyword>
<dbReference type="eggNOG" id="ENOG502ZX9Y">
    <property type="taxonomic scope" value="Bacteria"/>
</dbReference>
<feature type="region of interest" description="Disordered" evidence="1">
    <location>
        <begin position="37"/>
        <end position="56"/>
    </location>
</feature>
<feature type="signal peptide" evidence="2">
    <location>
        <begin position="1"/>
        <end position="30"/>
    </location>
</feature>
<sequence length="284" mass="30749">MKKTTNSIKKNFIVLLSTLGCLLIADTLFAGEPGEQAPENIDNRYDAPTTAATTSAPAEKSRGVRIVFGSDLVSSYIWRGFYNAGASIQPTLGMKAGGFALTAWGSVDFASSSYKEADLTAAYTIGGLTVSLTDYYWTGSPMAVTPDSPVPSRNYFRFGSDTPHRVELGAAYCFGERFPLTIAWYTMLFGADKKSNGDQCYSTYAEVSYPFSVGSVDMGACVGFTPWETSGTYGTDEFAVCNVALSATKAIRFSDRFQLPVFTRLIWNPAMDDVHFVGGLSIML</sequence>
<accession>G5H6Q5</accession>